<sequence length="246" mass="26887">MSGGVYTSFGARSKPYDDFGDCKNRQFKSVGSDLRVAGLAQMNPEDGDERTFNQAKAAKRAIIMVLVKRVAAFGNHGYESGGGMTQLSPLKYMRRGKAHPFSKTNRHTKSNTSSCEIRSATTTVMKSHRINRLPDYRPGALRVKFLGTRTVLLVVPAAPTLTWNELAALAGSCTHELITPPLQQLAICWLYGVPGSRSTTVGSFLQQCGVFPLNLEQSPCSVVWAPTIDQMTSFFAQVHPRIHPGA</sequence>
<keyword evidence="2" id="KW-1185">Reference proteome</keyword>
<accession>A0A4S8JR41</accession>
<evidence type="ECO:0000313" key="2">
    <source>
        <dbReference type="Proteomes" id="UP000317650"/>
    </source>
</evidence>
<organism evidence="1 2">
    <name type="scientific">Musa balbisiana</name>
    <name type="common">Banana</name>
    <dbReference type="NCBI Taxonomy" id="52838"/>
    <lineage>
        <taxon>Eukaryota</taxon>
        <taxon>Viridiplantae</taxon>
        <taxon>Streptophyta</taxon>
        <taxon>Embryophyta</taxon>
        <taxon>Tracheophyta</taxon>
        <taxon>Spermatophyta</taxon>
        <taxon>Magnoliopsida</taxon>
        <taxon>Liliopsida</taxon>
        <taxon>Zingiberales</taxon>
        <taxon>Musaceae</taxon>
        <taxon>Musa</taxon>
    </lineage>
</organism>
<gene>
    <name evidence="1" type="ORF">C4D60_Mb01t27360</name>
</gene>
<dbReference type="AlphaFoldDB" id="A0A4S8JR41"/>
<reference evidence="1 2" key="1">
    <citation type="journal article" date="2019" name="Nat. Plants">
        <title>Genome sequencing of Musa balbisiana reveals subgenome evolution and function divergence in polyploid bananas.</title>
        <authorList>
            <person name="Yao X."/>
        </authorList>
    </citation>
    <scope>NUCLEOTIDE SEQUENCE [LARGE SCALE GENOMIC DNA]</scope>
    <source>
        <strain evidence="2">cv. DH-PKW</strain>
        <tissue evidence="1">Leaves</tissue>
    </source>
</reference>
<comment type="caution">
    <text evidence="1">The sequence shown here is derived from an EMBL/GenBank/DDBJ whole genome shotgun (WGS) entry which is preliminary data.</text>
</comment>
<proteinExistence type="predicted"/>
<evidence type="ECO:0000313" key="1">
    <source>
        <dbReference type="EMBL" id="THU64524.1"/>
    </source>
</evidence>
<name>A0A4S8JR41_MUSBA</name>
<dbReference type="Proteomes" id="UP000317650">
    <property type="component" value="Chromosome 1"/>
</dbReference>
<dbReference type="EMBL" id="PYDT01000004">
    <property type="protein sequence ID" value="THU64524.1"/>
    <property type="molecule type" value="Genomic_DNA"/>
</dbReference>
<protein>
    <submittedName>
        <fullName evidence="1">Uncharacterized protein</fullName>
    </submittedName>
</protein>